<dbReference type="InterPro" id="IPR027056">
    <property type="entry name" value="Gluconate_2DH_su3"/>
</dbReference>
<dbReference type="EMBL" id="ABOX02000014">
    <property type="protein sequence ID" value="EEF60810.1"/>
    <property type="molecule type" value="Genomic_DNA"/>
</dbReference>
<comment type="caution">
    <text evidence="1">The sequence shown here is derived from an EMBL/GenBank/DDBJ whole genome shotgun (WGS) entry which is preliminary data.</text>
</comment>
<reference evidence="1 2" key="1">
    <citation type="journal article" date="2011" name="J. Bacteriol.">
        <title>Genome sequence of 'Pedosphaera parvula' Ellin514, an aerobic Verrucomicrobial isolate from pasture soil.</title>
        <authorList>
            <person name="Kant R."/>
            <person name="van Passel M.W."/>
            <person name="Sangwan P."/>
            <person name="Palva A."/>
            <person name="Lucas S."/>
            <person name="Copeland A."/>
            <person name="Lapidus A."/>
            <person name="Glavina Del Rio T."/>
            <person name="Dalin E."/>
            <person name="Tice H."/>
            <person name="Bruce D."/>
            <person name="Goodwin L."/>
            <person name="Pitluck S."/>
            <person name="Chertkov O."/>
            <person name="Larimer F.W."/>
            <person name="Land M.L."/>
            <person name="Hauser L."/>
            <person name="Brettin T.S."/>
            <person name="Detter J.C."/>
            <person name="Han S."/>
            <person name="de Vos W.M."/>
            <person name="Janssen P.H."/>
            <person name="Smidt H."/>
        </authorList>
    </citation>
    <scope>NUCLEOTIDE SEQUENCE [LARGE SCALE GENOMIC DNA]</scope>
    <source>
        <strain evidence="1 2">Ellin514</strain>
    </source>
</reference>
<evidence type="ECO:0000313" key="1">
    <source>
        <dbReference type="EMBL" id="EEF60810.1"/>
    </source>
</evidence>
<dbReference type="Proteomes" id="UP000003688">
    <property type="component" value="Unassembled WGS sequence"/>
</dbReference>
<dbReference type="STRING" id="320771.Cflav_PD3668"/>
<evidence type="ECO:0000313" key="2">
    <source>
        <dbReference type="Proteomes" id="UP000003688"/>
    </source>
</evidence>
<dbReference type="Pfam" id="PF13618">
    <property type="entry name" value="Gluconate_2-dh3"/>
    <property type="match status" value="1"/>
</dbReference>
<sequence length="160" mass="18372">MHPMVPWERTMTKEELNSLSALCDVIIPEDEKSPSASKVGVPDFIDEWVSAPYPQQQEDKKRIQEGIVWLNAESKKRFQKEFADLSEEQKTKICDDICYSPKAKPEFLNAAYFFTCVRDLTTTGFYTSKEGTKDLQYIGNTPLFSFKGPPKEVLEHLKLV</sequence>
<protein>
    <submittedName>
        <fullName evidence="1">Uncharacterized protein</fullName>
    </submittedName>
</protein>
<gene>
    <name evidence="1" type="ORF">Cflav_PD3668</name>
</gene>
<accession>B9XHH5</accession>
<keyword evidence="2" id="KW-1185">Reference proteome</keyword>
<name>B9XHH5_PEDPL</name>
<organism evidence="1 2">
    <name type="scientific">Pedosphaera parvula (strain Ellin514)</name>
    <dbReference type="NCBI Taxonomy" id="320771"/>
    <lineage>
        <taxon>Bacteria</taxon>
        <taxon>Pseudomonadati</taxon>
        <taxon>Verrucomicrobiota</taxon>
        <taxon>Pedosphaerae</taxon>
        <taxon>Pedosphaerales</taxon>
        <taxon>Pedosphaeraceae</taxon>
        <taxon>Pedosphaera</taxon>
    </lineage>
</organism>
<proteinExistence type="predicted"/>
<dbReference type="AlphaFoldDB" id="B9XHH5"/>